<evidence type="ECO:0000313" key="3">
    <source>
        <dbReference type="Proteomes" id="UP001519460"/>
    </source>
</evidence>
<reference evidence="2 3" key="1">
    <citation type="journal article" date="2023" name="Sci. Data">
        <title>Genome assembly of the Korean intertidal mud-creeper Batillaria attramentaria.</title>
        <authorList>
            <person name="Patra A.K."/>
            <person name="Ho P.T."/>
            <person name="Jun S."/>
            <person name="Lee S.J."/>
            <person name="Kim Y."/>
            <person name="Won Y.J."/>
        </authorList>
    </citation>
    <scope>NUCLEOTIDE SEQUENCE [LARGE SCALE GENOMIC DNA]</scope>
    <source>
        <strain evidence="2">Wonlab-2016</strain>
    </source>
</reference>
<gene>
    <name evidence="2" type="ORF">BaRGS_00026966</name>
</gene>
<evidence type="ECO:0000313" key="2">
    <source>
        <dbReference type="EMBL" id="KAK7481819.1"/>
    </source>
</evidence>
<accession>A0ABD0K3I0</accession>
<feature type="signal peptide" evidence="1">
    <location>
        <begin position="1"/>
        <end position="23"/>
    </location>
</feature>
<keyword evidence="1" id="KW-0732">Signal</keyword>
<dbReference type="AlphaFoldDB" id="A0ABD0K3I0"/>
<keyword evidence="3" id="KW-1185">Reference proteome</keyword>
<dbReference type="EMBL" id="JACVVK020000256">
    <property type="protein sequence ID" value="KAK7481819.1"/>
    <property type="molecule type" value="Genomic_DNA"/>
</dbReference>
<sequence length="80" mass="8635">MVTTDRPVRSVVLDVWGARVVLAVTVIVNQDTSQTNVIKSAHQVPTDGTVGSSVVTAVSMTRATMSRYMHLPDWVGQPNV</sequence>
<feature type="chain" id="PRO_5044825988" evidence="1">
    <location>
        <begin position="24"/>
        <end position="80"/>
    </location>
</feature>
<proteinExistence type="predicted"/>
<organism evidence="2 3">
    <name type="scientific">Batillaria attramentaria</name>
    <dbReference type="NCBI Taxonomy" id="370345"/>
    <lineage>
        <taxon>Eukaryota</taxon>
        <taxon>Metazoa</taxon>
        <taxon>Spiralia</taxon>
        <taxon>Lophotrochozoa</taxon>
        <taxon>Mollusca</taxon>
        <taxon>Gastropoda</taxon>
        <taxon>Caenogastropoda</taxon>
        <taxon>Sorbeoconcha</taxon>
        <taxon>Cerithioidea</taxon>
        <taxon>Batillariidae</taxon>
        <taxon>Batillaria</taxon>
    </lineage>
</organism>
<protein>
    <submittedName>
        <fullName evidence="2">Uncharacterized protein</fullName>
    </submittedName>
</protein>
<dbReference type="Proteomes" id="UP001519460">
    <property type="component" value="Unassembled WGS sequence"/>
</dbReference>
<name>A0ABD0K3I0_9CAEN</name>
<evidence type="ECO:0000256" key="1">
    <source>
        <dbReference type="SAM" id="SignalP"/>
    </source>
</evidence>
<comment type="caution">
    <text evidence="2">The sequence shown here is derived from an EMBL/GenBank/DDBJ whole genome shotgun (WGS) entry which is preliminary data.</text>
</comment>